<accession>A0ABP9Y860</accession>
<protein>
    <submittedName>
        <fullName evidence="1">Uncharacterized protein</fullName>
    </submittedName>
</protein>
<sequence length="199" mass="23431">MELIIYLEPNLKFKESVQEFLNSITETTTTAIKYGCHISMTGFFYVEQQDQEFKMLLDSILKNYQFSDKVVRPKVNLNPLLVKNKDHLLLQVTDTDDYKNVMSILAEKCREMVTLRLKRVDHISLAYWDEPNATPKQQMQWKESVDQGIFDKIKQEAAIYFQQVDSPVHWDIVLYERVSKGLLVGQAHVFKELARWQTH</sequence>
<organism evidence="1 2">
    <name type="scientific">Helicostylum pulchrum</name>
    <dbReference type="NCBI Taxonomy" id="562976"/>
    <lineage>
        <taxon>Eukaryota</taxon>
        <taxon>Fungi</taxon>
        <taxon>Fungi incertae sedis</taxon>
        <taxon>Mucoromycota</taxon>
        <taxon>Mucoromycotina</taxon>
        <taxon>Mucoromycetes</taxon>
        <taxon>Mucorales</taxon>
        <taxon>Mucorineae</taxon>
        <taxon>Mucoraceae</taxon>
        <taxon>Helicostylum</taxon>
    </lineage>
</organism>
<reference evidence="1 2" key="1">
    <citation type="submission" date="2024-04" db="EMBL/GenBank/DDBJ databases">
        <title>genome sequences of Mucor flavus KT1a and Helicostylum pulchrum KT1b strains isolation_sourced from the surface of a dry-aged beef.</title>
        <authorList>
            <person name="Toyotome T."/>
            <person name="Hosono M."/>
            <person name="Torimaru M."/>
            <person name="Fukuda K."/>
            <person name="Mikami N."/>
        </authorList>
    </citation>
    <scope>NUCLEOTIDE SEQUENCE [LARGE SCALE GENOMIC DNA]</scope>
    <source>
        <strain evidence="1 2">KT1b</strain>
    </source>
</reference>
<comment type="caution">
    <text evidence="1">The sequence shown here is derived from an EMBL/GenBank/DDBJ whole genome shotgun (WGS) entry which is preliminary data.</text>
</comment>
<dbReference type="Proteomes" id="UP001476247">
    <property type="component" value="Unassembled WGS sequence"/>
</dbReference>
<keyword evidence="2" id="KW-1185">Reference proteome</keyword>
<dbReference type="EMBL" id="BAABUJ010000024">
    <property type="protein sequence ID" value="GAA5802790.1"/>
    <property type="molecule type" value="Genomic_DNA"/>
</dbReference>
<evidence type="ECO:0000313" key="1">
    <source>
        <dbReference type="EMBL" id="GAA5802790.1"/>
    </source>
</evidence>
<gene>
    <name evidence="1" type="ORF">HPULCUR_008265</name>
</gene>
<evidence type="ECO:0000313" key="2">
    <source>
        <dbReference type="Proteomes" id="UP001476247"/>
    </source>
</evidence>
<name>A0ABP9Y860_9FUNG</name>
<proteinExistence type="predicted"/>